<evidence type="ECO:0000256" key="5">
    <source>
        <dbReference type="ARBA" id="ARBA00022747"/>
    </source>
</evidence>
<dbReference type="InterPro" id="IPR001525">
    <property type="entry name" value="C5_MeTfrase"/>
</dbReference>
<protein>
    <recommendedName>
        <fullName evidence="1">DNA (cytosine-5-)-methyltransferase</fullName>
        <ecNumber evidence="1">2.1.1.37</ecNumber>
    </recommendedName>
</protein>
<keyword evidence="4 6" id="KW-0949">S-adenosyl-L-methionine</keyword>
<evidence type="ECO:0000256" key="1">
    <source>
        <dbReference type="ARBA" id="ARBA00011975"/>
    </source>
</evidence>
<dbReference type="InterPro" id="IPR029063">
    <property type="entry name" value="SAM-dependent_MTases_sf"/>
</dbReference>
<dbReference type="InterPro" id="IPR031303">
    <property type="entry name" value="C5_meth_CS"/>
</dbReference>
<organism evidence="8 9">
    <name type="scientific">Bifidobacterium bifidum LMG 13195</name>
    <dbReference type="NCBI Taxonomy" id="1207542"/>
    <lineage>
        <taxon>Bacteria</taxon>
        <taxon>Bacillati</taxon>
        <taxon>Actinomycetota</taxon>
        <taxon>Actinomycetes</taxon>
        <taxon>Bifidobacteriales</taxon>
        <taxon>Bifidobacteriaceae</taxon>
        <taxon>Bifidobacterium</taxon>
    </lineage>
</organism>
<dbReference type="PROSITE" id="PS00095">
    <property type="entry name" value="C5_MTASE_2"/>
    <property type="match status" value="1"/>
</dbReference>
<dbReference type="EMBL" id="AP018131">
    <property type="protein sequence ID" value="BBA48980.1"/>
    <property type="molecule type" value="Genomic_DNA"/>
</dbReference>
<dbReference type="GO" id="GO:0009307">
    <property type="term" value="P:DNA restriction-modification system"/>
    <property type="evidence" value="ECO:0007669"/>
    <property type="project" value="UniProtKB-KW"/>
</dbReference>
<dbReference type="GO" id="GO:0032259">
    <property type="term" value="P:methylation"/>
    <property type="evidence" value="ECO:0007669"/>
    <property type="project" value="UniProtKB-KW"/>
</dbReference>
<keyword evidence="2 6" id="KW-0489">Methyltransferase</keyword>
<dbReference type="REBASE" id="215433">
    <property type="entry name" value="M2.Bbi7004ORF2948P"/>
</dbReference>
<name>A0A286TFZ0_BIFBI</name>
<dbReference type="InterPro" id="IPR050390">
    <property type="entry name" value="C5-Methyltransferase"/>
</dbReference>
<dbReference type="PANTHER" id="PTHR10629">
    <property type="entry name" value="CYTOSINE-SPECIFIC METHYLTRANSFERASE"/>
    <property type="match status" value="1"/>
</dbReference>
<sequence length="329" mass="36288">MQQVSGDHALHASSRPRVVSLFSGAGGLDLGFKLAGFQLAWANDFDKDAVETYRANIDDHCVCADISEVSDHDIPDCDIMIGGFPCQGFSMANTKRNALDKRNKLYLQYIRILKAKKPMFFVAENVKGILTLGKGEVIKAIVSDFAEAGYRVVYQLLNAADYGVPQTRQRVIIVGVRNDLDVEFTYPQPTNSKEGKNGLPRWISVQEAIKDIPDPDGPDADSVPNNEYSQYKMLLNGYLGKRPTDGNKPAPTVTARGDRKGGVVVLPHPNGLRRMTVRELASVQSFPLDFHFHGSRTDCYRQIGNAVPVKLAEAIAHALYATYMEALND</sequence>
<evidence type="ECO:0000256" key="3">
    <source>
        <dbReference type="ARBA" id="ARBA00022679"/>
    </source>
</evidence>
<comment type="similarity">
    <text evidence="6 7">Belongs to the class I-like SAM-binding methyltransferase superfamily. C5-methyltransferase family.</text>
</comment>
<dbReference type="Gene3D" id="3.40.50.150">
    <property type="entry name" value="Vaccinia Virus protein VP39"/>
    <property type="match status" value="1"/>
</dbReference>
<feature type="active site" evidence="6">
    <location>
        <position position="86"/>
    </location>
</feature>
<dbReference type="Proteomes" id="UP000262177">
    <property type="component" value="Chromosome"/>
</dbReference>
<gene>
    <name evidence="8" type="ORF">BBJK_02949</name>
</gene>
<keyword evidence="5" id="KW-0680">Restriction system</keyword>
<evidence type="ECO:0000256" key="2">
    <source>
        <dbReference type="ARBA" id="ARBA00022603"/>
    </source>
</evidence>
<evidence type="ECO:0000313" key="8">
    <source>
        <dbReference type="EMBL" id="BBA48980.1"/>
    </source>
</evidence>
<dbReference type="CDD" id="cd00315">
    <property type="entry name" value="Cyt_C5_DNA_methylase"/>
    <property type="match status" value="1"/>
</dbReference>
<dbReference type="GO" id="GO:0003886">
    <property type="term" value="F:DNA (cytosine-5-)-methyltransferase activity"/>
    <property type="evidence" value="ECO:0007669"/>
    <property type="project" value="UniProtKB-EC"/>
</dbReference>
<dbReference type="PROSITE" id="PS51679">
    <property type="entry name" value="SAM_MT_C5"/>
    <property type="match status" value="1"/>
</dbReference>
<dbReference type="Gene3D" id="3.90.120.10">
    <property type="entry name" value="DNA Methylase, subunit A, domain 2"/>
    <property type="match status" value="1"/>
</dbReference>
<keyword evidence="3 6" id="KW-0808">Transferase</keyword>
<dbReference type="GO" id="GO:0003677">
    <property type="term" value="F:DNA binding"/>
    <property type="evidence" value="ECO:0007669"/>
    <property type="project" value="TreeGrafter"/>
</dbReference>
<dbReference type="EC" id="2.1.1.37" evidence="1"/>
<dbReference type="GO" id="GO:0044027">
    <property type="term" value="P:negative regulation of gene expression via chromosomal CpG island methylation"/>
    <property type="evidence" value="ECO:0007669"/>
    <property type="project" value="TreeGrafter"/>
</dbReference>
<dbReference type="AlphaFoldDB" id="A0A286TFZ0"/>
<evidence type="ECO:0000313" key="9">
    <source>
        <dbReference type="Proteomes" id="UP000262177"/>
    </source>
</evidence>
<dbReference type="Pfam" id="PF00145">
    <property type="entry name" value="DNA_methylase"/>
    <property type="match status" value="1"/>
</dbReference>
<evidence type="ECO:0000256" key="4">
    <source>
        <dbReference type="ARBA" id="ARBA00022691"/>
    </source>
</evidence>
<proteinExistence type="inferred from homology"/>
<dbReference type="SUPFAM" id="SSF53335">
    <property type="entry name" value="S-adenosyl-L-methionine-dependent methyltransferases"/>
    <property type="match status" value="1"/>
</dbReference>
<dbReference type="NCBIfam" id="TIGR00675">
    <property type="entry name" value="dcm"/>
    <property type="match status" value="1"/>
</dbReference>
<accession>A0A286TFZ0</accession>
<reference evidence="8 9" key="1">
    <citation type="journal article" date="2017" name="Biosci. Biotechnol. Biochem.">
        <title>Identification and characterization of a sulfoglycosidase from Bifidobacterium bifidum implicated in mucin glycan utilization.</title>
        <authorList>
            <person name="Katoh T."/>
            <person name="Maeshibu T."/>
            <person name="Kikkawa K."/>
            <person name="Gotoh A."/>
            <person name="Tomabechi Y."/>
            <person name="Nakamura M."/>
            <person name="Liao W.-H."/>
            <person name="Yamaguchi M."/>
            <person name="Ashida H."/>
            <person name="Yamamoto K."/>
            <person name="Katayama T."/>
        </authorList>
    </citation>
    <scope>NUCLEOTIDE SEQUENCE [LARGE SCALE GENOMIC DNA]</scope>
    <source>
        <strain evidence="8 9">JCM 7004</strain>
    </source>
</reference>
<evidence type="ECO:0000256" key="6">
    <source>
        <dbReference type="PROSITE-ProRule" id="PRU01016"/>
    </source>
</evidence>
<dbReference type="PANTHER" id="PTHR10629:SF52">
    <property type="entry name" value="DNA (CYTOSINE-5)-METHYLTRANSFERASE 1"/>
    <property type="match status" value="1"/>
</dbReference>
<evidence type="ECO:0000256" key="7">
    <source>
        <dbReference type="RuleBase" id="RU000416"/>
    </source>
</evidence>
<dbReference type="PRINTS" id="PR00105">
    <property type="entry name" value="C5METTRFRASE"/>
</dbReference>